<evidence type="ECO:0000313" key="3">
    <source>
        <dbReference type="Proteomes" id="UP000199289"/>
    </source>
</evidence>
<dbReference type="EMBL" id="FNKQ01000004">
    <property type="protein sequence ID" value="SDR00644.1"/>
    <property type="molecule type" value="Genomic_DNA"/>
</dbReference>
<sequence length="232" mass="24303">MRRVARGGRVRVTRDVPGVAATLSSLRPRDRQERTMSVTVHLDENESVRLTDEVVETRPPDRIAFAVEGTITMTEDLLGSFAGATLNPVRIDVSGDGSPAVAIDLAAESSLRLETVDVGVETPDADDLSPGLDSLSPGGDDDSETTGSRPGAIAFTVEGAILDVPAETFESLPGAPRTVETLTFAVEGPVRTDGGRDDVLLDFTLLGYGVVVYRNGVVEIGTGGTLTDVGLP</sequence>
<dbReference type="Proteomes" id="UP000199289">
    <property type="component" value="Unassembled WGS sequence"/>
</dbReference>
<name>A0A1H1FIH5_9EURY</name>
<accession>A0A1H1FIH5</accession>
<reference evidence="3" key="1">
    <citation type="submission" date="2016-10" db="EMBL/GenBank/DDBJ databases">
        <authorList>
            <person name="Varghese N."/>
            <person name="Submissions S."/>
        </authorList>
    </citation>
    <scope>NUCLEOTIDE SEQUENCE [LARGE SCALE GENOMIC DNA]</scope>
    <source>
        <strain evidence="3">CGMCC 1.12397</strain>
    </source>
</reference>
<evidence type="ECO:0000313" key="2">
    <source>
        <dbReference type="EMBL" id="SDR00644.1"/>
    </source>
</evidence>
<protein>
    <submittedName>
        <fullName evidence="2">Uncharacterized protein</fullName>
    </submittedName>
</protein>
<gene>
    <name evidence="2" type="ORF">SAMN05216278_3227</name>
</gene>
<organism evidence="2 3">
    <name type="scientific">Halopelagius longus</name>
    <dbReference type="NCBI Taxonomy" id="1236180"/>
    <lineage>
        <taxon>Archaea</taxon>
        <taxon>Methanobacteriati</taxon>
        <taxon>Methanobacteriota</taxon>
        <taxon>Stenosarchaea group</taxon>
        <taxon>Halobacteria</taxon>
        <taxon>Halobacteriales</taxon>
        <taxon>Haloferacaceae</taxon>
    </lineage>
</organism>
<evidence type="ECO:0000256" key="1">
    <source>
        <dbReference type="SAM" id="MobiDB-lite"/>
    </source>
</evidence>
<feature type="region of interest" description="Disordered" evidence="1">
    <location>
        <begin position="120"/>
        <end position="150"/>
    </location>
</feature>
<feature type="compositionally biased region" description="Low complexity" evidence="1">
    <location>
        <begin position="128"/>
        <end position="138"/>
    </location>
</feature>
<proteinExistence type="predicted"/>
<dbReference type="AlphaFoldDB" id="A0A1H1FIH5"/>